<proteinExistence type="predicted"/>
<evidence type="ECO:0000313" key="7">
    <source>
        <dbReference type="RefSeq" id="XP_002731762.2"/>
    </source>
</evidence>
<name>A0ABM0GKB6_SACKO</name>
<evidence type="ECO:0000256" key="4">
    <source>
        <dbReference type="SAM" id="Coils"/>
    </source>
</evidence>
<dbReference type="Pfam" id="PF12796">
    <property type="entry name" value="Ank_2"/>
    <property type="match status" value="1"/>
</dbReference>
<feature type="compositionally biased region" description="Basic residues" evidence="5">
    <location>
        <begin position="21"/>
        <end position="31"/>
    </location>
</feature>
<evidence type="ECO:0000256" key="1">
    <source>
        <dbReference type="ARBA" id="ARBA00022737"/>
    </source>
</evidence>
<dbReference type="Gene3D" id="1.25.40.20">
    <property type="entry name" value="Ankyrin repeat-containing domain"/>
    <property type="match status" value="1"/>
</dbReference>
<dbReference type="RefSeq" id="XP_002731762.2">
    <property type="nucleotide sequence ID" value="XM_002731716.2"/>
</dbReference>
<feature type="coiled-coil region" evidence="4">
    <location>
        <begin position="255"/>
        <end position="289"/>
    </location>
</feature>
<evidence type="ECO:0000256" key="2">
    <source>
        <dbReference type="ARBA" id="ARBA00023043"/>
    </source>
</evidence>
<dbReference type="InterPro" id="IPR002110">
    <property type="entry name" value="Ankyrin_rpt"/>
</dbReference>
<evidence type="ECO:0000313" key="6">
    <source>
        <dbReference type="Proteomes" id="UP000694865"/>
    </source>
</evidence>
<feature type="region of interest" description="Disordered" evidence="5">
    <location>
        <begin position="1"/>
        <end position="31"/>
    </location>
</feature>
<keyword evidence="1" id="KW-0677">Repeat</keyword>
<dbReference type="Proteomes" id="UP000694865">
    <property type="component" value="Unplaced"/>
</dbReference>
<feature type="repeat" description="ANK" evidence="3">
    <location>
        <begin position="85"/>
        <end position="117"/>
    </location>
</feature>
<feature type="repeat" description="ANK" evidence="3">
    <location>
        <begin position="118"/>
        <end position="150"/>
    </location>
</feature>
<evidence type="ECO:0000256" key="5">
    <source>
        <dbReference type="SAM" id="MobiDB-lite"/>
    </source>
</evidence>
<keyword evidence="6" id="KW-1185">Reference proteome</keyword>
<dbReference type="InterPro" id="IPR036770">
    <property type="entry name" value="Ankyrin_rpt-contain_sf"/>
</dbReference>
<reference evidence="7" key="1">
    <citation type="submission" date="2025-08" db="UniProtKB">
        <authorList>
            <consortium name="RefSeq"/>
        </authorList>
    </citation>
    <scope>IDENTIFICATION</scope>
    <source>
        <tissue evidence="7">Testes</tissue>
    </source>
</reference>
<dbReference type="SUPFAM" id="SSF48403">
    <property type="entry name" value="Ankyrin repeat"/>
    <property type="match status" value="1"/>
</dbReference>
<accession>A0ABM0GKB6</accession>
<dbReference type="PROSITE" id="PS50088">
    <property type="entry name" value="ANK_REPEAT"/>
    <property type="match status" value="2"/>
</dbReference>
<keyword evidence="2 3" id="KW-0040">ANK repeat</keyword>
<dbReference type="PANTHER" id="PTHR24171">
    <property type="entry name" value="ANKYRIN REPEAT DOMAIN-CONTAINING PROTEIN 39-RELATED"/>
    <property type="match status" value="1"/>
</dbReference>
<dbReference type="GeneID" id="100369859"/>
<dbReference type="InterPro" id="IPR027417">
    <property type="entry name" value="P-loop_NTPase"/>
</dbReference>
<feature type="coiled-coil region" evidence="4">
    <location>
        <begin position="173"/>
        <end position="222"/>
    </location>
</feature>
<sequence length="466" mass="53620">MVKREQELAEIEREKEEEERRRKREAAKRRKRMLEAAFDGDNDEILQVLKEVDQEDTKMGIKNDDIGRTIRAKHQLEMVDCTDANNNTPLSEAGGGGHADTIKLLLEKGADPNSRGQFERTPLYRAAFSGHLEAAETLLQYGADPRIYANDGCTPEQIASVEALKIVLSEWDVSQTERLLEKIEKVKEQRKEDERKRREAEMEKLENKLKDAQMEHDTRQRELQKAYTELNKRITEHDKVVASGSDKSDITLQVVHDAEKDVEIARINAQQAQQKLEQIRVQIREQQSAGESQADIIGVGCNIKELDEVLMRDVGAKIATDGRWPLIIDTSGRAVTFLRYRDTNYLNALNPKHMDIDTLRKALLGALRYGKPAVLDMMEVDMFETVAMRMDEIHKGLMELIMNKEIMKNEKYLVLTRESDGDEYSKNKFNQARVDNFRFFIITKLKYPPNDLIEKTYPITVVVSVQ</sequence>
<dbReference type="PANTHER" id="PTHR24171:SF9">
    <property type="entry name" value="ANKYRIN REPEAT DOMAIN-CONTAINING PROTEIN 39"/>
    <property type="match status" value="1"/>
</dbReference>
<keyword evidence="4" id="KW-0175">Coiled coil</keyword>
<gene>
    <name evidence="7" type="primary">LOC100369859</name>
</gene>
<dbReference type="Gene3D" id="3.40.50.300">
    <property type="entry name" value="P-loop containing nucleotide triphosphate hydrolases"/>
    <property type="match status" value="1"/>
</dbReference>
<dbReference type="PROSITE" id="PS50297">
    <property type="entry name" value="ANK_REP_REGION"/>
    <property type="match status" value="2"/>
</dbReference>
<feature type="compositionally biased region" description="Basic and acidic residues" evidence="5">
    <location>
        <begin position="1"/>
        <end position="20"/>
    </location>
</feature>
<protein>
    <submittedName>
        <fullName evidence="7">IQ motif and ankyrin repeat domain-containing protein LOC642574-like</fullName>
    </submittedName>
</protein>
<organism evidence="6 7">
    <name type="scientific">Saccoglossus kowalevskii</name>
    <name type="common">Acorn worm</name>
    <dbReference type="NCBI Taxonomy" id="10224"/>
    <lineage>
        <taxon>Eukaryota</taxon>
        <taxon>Metazoa</taxon>
        <taxon>Hemichordata</taxon>
        <taxon>Enteropneusta</taxon>
        <taxon>Harrimaniidae</taxon>
        <taxon>Saccoglossus</taxon>
    </lineage>
</organism>
<evidence type="ECO:0000256" key="3">
    <source>
        <dbReference type="PROSITE-ProRule" id="PRU00023"/>
    </source>
</evidence>
<dbReference type="SMART" id="SM00248">
    <property type="entry name" value="ANK"/>
    <property type="match status" value="2"/>
</dbReference>